<feature type="transmembrane region" description="Helical" evidence="2">
    <location>
        <begin position="82"/>
        <end position="102"/>
    </location>
</feature>
<reference evidence="3 4" key="1">
    <citation type="journal article" date="2021" name="BMC Genomics">
        <title>Datura genome reveals duplications of psychoactive alkaloid biosynthetic genes and high mutation rate following tissue culture.</title>
        <authorList>
            <person name="Rajewski A."/>
            <person name="Carter-House D."/>
            <person name="Stajich J."/>
            <person name="Litt A."/>
        </authorList>
    </citation>
    <scope>NUCLEOTIDE SEQUENCE [LARGE SCALE GENOMIC DNA]</scope>
    <source>
        <strain evidence="3">AR-01</strain>
    </source>
</reference>
<keyword evidence="2" id="KW-1133">Transmembrane helix</keyword>
<dbReference type="Proteomes" id="UP000823775">
    <property type="component" value="Unassembled WGS sequence"/>
</dbReference>
<proteinExistence type="predicted"/>
<evidence type="ECO:0000313" key="3">
    <source>
        <dbReference type="EMBL" id="MCD7449729.1"/>
    </source>
</evidence>
<keyword evidence="2" id="KW-0472">Membrane</keyword>
<keyword evidence="4" id="KW-1185">Reference proteome</keyword>
<feature type="region of interest" description="Disordered" evidence="1">
    <location>
        <begin position="142"/>
        <end position="173"/>
    </location>
</feature>
<sequence length="173" mass="18241">MSALGCCVDANVSPPLGYAFSRDNSLRAGVLFLRHTSIGKRRCSHRQFPLVYRMYSRICTGSMGGVLLGMHVGTMTLGDTMAAFNNCSILLLIIALLSLSSISTSHAARSLLQLPNLPTITTPSLPQSPNIPNLSTSAATLPLPSLPPLPANTPLPNTPTIPDIPTLSPPPSN</sequence>
<gene>
    <name evidence="3" type="ORF">HAX54_001296</name>
</gene>
<feature type="transmembrane region" description="Helical" evidence="2">
    <location>
        <begin position="50"/>
        <end position="70"/>
    </location>
</feature>
<organism evidence="3 4">
    <name type="scientific">Datura stramonium</name>
    <name type="common">Jimsonweed</name>
    <name type="synonym">Common thornapple</name>
    <dbReference type="NCBI Taxonomy" id="4076"/>
    <lineage>
        <taxon>Eukaryota</taxon>
        <taxon>Viridiplantae</taxon>
        <taxon>Streptophyta</taxon>
        <taxon>Embryophyta</taxon>
        <taxon>Tracheophyta</taxon>
        <taxon>Spermatophyta</taxon>
        <taxon>Magnoliopsida</taxon>
        <taxon>eudicotyledons</taxon>
        <taxon>Gunneridae</taxon>
        <taxon>Pentapetalae</taxon>
        <taxon>asterids</taxon>
        <taxon>lamiids</taxon>
        <taxon>Solanales</taxon>
        <taxon>Solanaceae</taxon>
        <taxon>Solanoideae</taxon>
        <taxon>Datureae</taxon>
        <taxon>Datura</taxon>
    </lineage>
</organism>
<feature type="compositionally biased region" description="Pro residues" evidence="1">
    <location>
        <begin position="144"/>
        <end position="159"/>
    </location>
</feature>
<evidence type="ECO:0000256" key="2">
    <source>
        <dbReference type="SAM" id="Phobius"/>
    </source>
</evidence>
<protein>
    <submittedName>
        <fullName evidence="3">Uncharacterized protein</fullName>
    </submittedName>
</protein>
<keyword evidence="2" id="KW-0812">Transmembrane</keyword>
<accession>A0ABS8RSY2</accession>
<comment type="caution">
    <text evidence="3">The sequence shown here is derived from an EMBL/GenBank/DDBJ whole genome shotgun (WGS) entry which is preliminary data.</text>
</comment>
<evidence type="ECO:0000256" key="1">
    <source>
        <dbReference type="SAM" id="MobiDB-lite"/>
    </source>
</evidence>
<name>A0ABS8RSY2_DATST</name>
<evidence type="ECO:0000313" key="4">
    <source>
        <dbReference type="Proteomes" id="UP000823775"/>
    </source>
</evidence>
<dbReference type="EMBL" id="JACEIK010000105">
    <property type="protein sequence ID" value="MCD7449729.1"/>
    <property type="molecule type" value="Genomic_DNA"/>
</dbReference>